<keyword evidence="3" id="KW-1185">Reference proteome</keyword>
<evidence type="ECO:0000256" key="1">
    <source>
        <dbReference type="SAM" id="Phobius"/>
    </source>
</evidence>
<dbReference type="PANTHER" id="PTHR34961">
    <property type="entry name" value="TRANSMEMBRANE PROTEIN"/>
    <property type="match status" value="1"/>
</dbReference>
<keyword evidence="1" id="KW-1133">Transmembrane helix</keyword>
<dbReference type="EMBL" id="JAJAGQ010000018">
    <property type="protein sequence ID" value="KAJ8536679.1"/>
    <property type="molecule type" value="Genomic_DNA"/>
</dbReference>
<dbReference type="InterPro" id="IPR053313">
    <property type="entry name" value="RGF"/>
</dbReference>
<sequence length="150" mass="17063">MMPFLFSSSFYLSSLFFIIIIYFPNHPCIARKSLANKAVEELYFITDSSRLENDPKGIANLQKANRSIEDFHKEKNDCKDTFSGSEMIGSESSPSSLPHARLLNAAKIKGARWPATHTIHVASQSGNKDLYRDIIEMDYYPPHRQSPIHN</sequence>
<keyword evidence="1" id="KW-0472">Membrane</keyword>
<reference evidence="3" key="1">
    <citation type="journal article" date="2023" name="Proc. Natl. Acad. Sci. U.S.A.">
        <title>Genomic and structural basis for evolution of tropane alkaloid biosynthesis.</title>
        <authorList>
            <person name="Wanga Y.-J."/>
            <person name="Taina T."/>
            <person name="Yua J.-Y."/>
            <person name="Lia J."/>
            <person name="Xua B."/>
            <person name="Chenc J."/>
            <person name="D'Auriad J.C."/>
            <person name="Huanga J.-P."/>
            <person name="Huanga S.-X."/>
        </authorList>
    </citation>
    <scope>NUCLEOTIDE SEQUENCE [LARGE SCALE GENOMIC DNA]</scope>
    <source>
        <strain evidence="3">cv. KIB-2019</strain>
    </source>
</reference>
<dbReference type="Proteomes" id="UP001152561">
    <property type="component" value="Unassembled WGS sequence"/>
</dbReference>
<proteinExistence type="predicted"/>
<dbReference type="AlphaFoldDB" id="A0A9Q1LGW9"/>
<organism evidence="2 3">
    <name type="scientific">Anisodus acutangulus</name>
    <dbReference type="NCBI Taxonomy" id="402998"/>
    <lineage>
        <taxon>Eukaryota</taxon>
        <taxon>Viridiplantae</taxon>
        <taxon>Streptophyta</taxon>
        <taxon>Embryophyta</taxon>
        <taxon>Tracheophyta</taxon>
        <taxon>Spermatophyta</taxon>
        <taxon>Magnoliopsida</taxon>
        <taxon>eudicotyledons</taxon>
        <taxon>Gunneridae</taxon>
        <taxon>Pentapetalae</taxon>
        <taxon>asterids</taxon>
        <taxon>lamiids</taxon>
        <taxon>Solanales</taxon>
        <taxon>Solanaceae</taxon>
        <taxon>Solanoideae</taxon>
        <taxon>Hyoscyameae</taxon>
        <taxon>Anisodus</taxon>
    </lineage>
</organism>
<accession>A0A9Q1LGW9</accession>
<protein>
    <submittedName>
        <fullName evidence="2">Uncharacterized protein</fullName>
    </submittedName>
</protein>
<dbReference type="PANTHER" id="PTHR34961:SF7">
    <property type="entry name" value="TRANSMEMBRANE PROTEIN"/>
    <property type="match status" value="1"/>
</dbReference>
<dbReference type="OrthoDB" id="1291309at2759"/>
<evidence type="ECO:0000313" key="3">
    <source>
        <dbReference type="Proteomes" id="UP001152561"/>
    </source>
</evidence>
<evidence type="ECO:0000313" key="2">
    <source>
        <dbReference type="EMBL" id="KAJ8536679.1"/>
    </source>
</evidence>
<comment type="caution">
    <text evidence="2">The sequence shown here is derived from an EMBL/GenBank/DDBJ whole genome shotgun (WGS) entry which is preliminary data.</text>
</comment>
<name>A0A9Q1LGW9_9SOLA</name>
<keyword evidence="1" id="KW-0812">Transmembrane</keyword>
<feature type="transmembrane region" description="Helical" evidence="1">
    <location>
        <begin position="6"/>
        <end position="23"/>
    </location>
</feature>
<gene>
    <name evidence="2" type="ORF">K7X08_035080</name>
</gene>